<dbReference type="GO" id="GO:0080027">
    <property type="term" value="P:response to herbivore"/>
    <property type="evidence" value="ECO:0007669"/>
    <property type="project" value="UniProtKB-ARBA"/>
</dbReference>
<dbReference type="AlphaFoldDB" id="A0AAV1YJN1"/>
<proteinExistence type="predicted"/>
<dbReference type="PANTHER" id="PTHR31225:SF221">
    <property type="entry name" value="(-)-GERMACRENE D SYNTHASE"/>
    <property type="match status" value="1"/>
</dbReference>
<dbReference type="GO" id="GO:0016102">
    <property type="term" value="P:diterpenoid biosynthetic process"/>
    <property type="evidence" value="ECO:0007669"/>
    <property type="project" value="InterPro"/>
</dbReference>
<dbReference type="Gene3D" id="1.50.10.130">
    <property type="entry name" value="Terpene synthase, N-terminal domain"/>
    <property type="match status" value="1"/>
</dbReference>
<evidence type="ECO:0000313" key="8">
    <source>
        <dbReference type="Proteomes" id="UP001497480"/>
    </source>
</evidence>
<dbReference type="Proteomes" id="UP001497480">
    <property type="component" value="Unassembled WGS sequence"/>
</dbReference>
<evidence type="ECO:0000256" key="4">
    <source>
        <dbReference type="ARBA" id="ARBA00023239"/>
    </source>
</evidence>
<dbReference type="EMBL" id="CAXHTB010000025">
    <property type="protein sequence ID" value="CAL0333804.1"/>
    <property type="molecule type" value="Genomic_DNA"/>
</dbReference>
<evidence type="ECO:0000256" key="1">
    <source>
        <dbReference type="ARBA" id="ARBA00001946"/>
    </source>
</evidence>
<organism evidence="7 8">
    <name type="scientific">Lupinus luteus</name>
    <name type="common">European yellow lupine</name>
    <dbReference type="NCBI Taxonomy" id="3873"/>
    <lineage>
        <taxon>Eukaryota</taxon>
        <taxon>Viridiplantae</taxon>
        <taxon>Streptophyta</taxon>
        <taxon>Embryophyta</taxon>
        <taxon>Tracheophyta</taxon>
        <taxon>Spermatophyta</taxon>
        <taxon>Magnoliopsida</taxon>
        <taxon>eudicotyledons</taxon>
        <taxon>Gunneridae</taxon>
        <taxon>Pentapetalae</taxon>
        <taxon>rosids</taxon>
        <taxon>fabids</taxon>
        <taxon>Fabales</taxon>
        <taxon>Fabaceae</taxon>
        <taxon>Papilionoideae</taxon>
        <taxon>50 kb inversion clade</taxon>
        <taxon>genistoids sensu lato</taxon>
        <taxon>core genistoids</taxon>
        <taxon>Genisteae</taxon>
        <taxon>Lupinus</taxon>
    </lineage>
</organism>
<dbReference type="InterPro" id="IPR008949">
    <property type="entry name" value="Isoprenoid_synthase_dom_sf"/>
</dbReference>
<dbReference type="SFLD" id="SFLDG01019">
    <property type="entry name" value="Terpene_Cyclase_Like_1_C_Termi"/>
    <property type="match status" value="1"/>
</dbReference>
<dbReference type="Pfam" id="PF03936">
    <property type="entry name" value="Terpene_synth_C"/>
    <property type="match status" value="1"/>
</dbReference>
<gene>
    <name evidence="7" type="ORF">LLUT_LOCUS34864</name>
</gene>
<dbReference type="InterPro" id="IPR005630">
    <property type="entry name" value="Terpene_synthase_metal-bd"/>
</dbReference>
<dbReference type="InterPro" id="IPR050148">
    <property type="entry name" value="Terpene_synthase-like"/>
</dbReference>
<evidence type="ECO:0000256" key="3">
    <source>
        <dbReference type="ARBA" id="ARBA00022842"/>
    </source>
</evidence>
<dbReference type="SUPFAM" id="SSF48576">
    <property type="entry name" value="Terpenoid synthases"/>
    <property type="match status" value="1"/>
</dbReference>
<dbReference type="InterPro" id="IPR008930">
    <property type="entry name" value="Terpenoid_cyclase/PrenylTrfase"/>
</dbReference>
<evidence type="ECO:0000259" key="6">
    <source>
        <dbReference type="Pfam" id="PF03936"/>
    </source>
</evidence>
<keyword evidence="2" id="KW-0479">Metal-binding</keyword>
<evidence type="ECO:0000256" key="2">
    <source>
        <dbReference type="ARBA" id="ARBA00022723"/>
    </source>
</evidence>
<dbReference type="GO" id="GO:0010333">
    <property type="term" value="F:terpene synthase activity"/>
    <property type="evidence" value="ECO:0007669"/>
    <property type="project" value="InterPro"/>
</dbReference>
<comment type="caution">
    <text evidence="7">The sequence shown here is derived from an EMBL/GenBank/DDBJ whole genome shotgun (WGS) entry which is preliminary data.</text>
</comment>
<dbReference type="InterPro" id="IPR044814">
    <property type="entry name" value="Terpene_cyclase_plant_C1"/>
</dbReference>
<dbReference type="CDD" id="cd00684">
    <property type="entry name" value="Terpene_cyclase_plant_C1"/>
    <property type="match status" value="1"/>
</dbReference>
<accession>A0AAV1YJN1</accession>
<dbReference type="GO" id="GO:0009611">
    <property type="term" value="P:response to wounding"/>
    <property type="evidence" value="ECO:0007669"/>
    <property type="project" value="UniProtKB-ARBA"/>
</dbReference>
<keyword evidence="4" id="KW-0456">Lyase</keyword>
<dbReference type="GO" id="GO:0000287">
    <property type="term" value="F:magnesium ion binding"/>
    <property type="evidence" value="ECO:0007669"/>
    <property type="project" value="InterPro"/>
</dbReference>
<evidence type="ECO:0000259" key="5">
    <source>
        <dbReference type="Pfam" id="PF01397"/>
    </source>
</evidence>
<dbReference type="FunFam" id="1.10.600.10:FF:000007">
    <property type="entry name" value="Isoprene synthase, chloroplastic"/>
    <property type="match status" value="1"/>
</dbReference>
<keyword evidence="3" id="KW-0460">Magnesium</keyword>
<dbReference type="SFLD" id="SFLDS00005">
    <property type="entry name" value="Isoprenoid_Synthase_Type_I"/>
    <property type="match status" value="1"/>
</dbReference>
<dbReference type="PANTHER" id="PTHR31225">
    <property type="entry name" value="OS04G0344100 PROTEIN-RELATED"/>
    <property type="match status" value="1"/>
</dbReference>
<dbReference type="InterPro" id="IPR034741">
    <property type="entry name" value="Terpene_cyclase-like_1_C"/>
</dbReference>
<dbReference type="Gene3D" id="1.10.600.10">
    <property type="entry name" value="Farnesyl Diphosphate Synthase"/>
    <property type="match status" value="1"/>
</dbReference>
<dbReference type="InterPro" id="IPR036965">
    <property type="entry name" value="Terpene_synth_N_sf"/>
</dbReference>
<feature type="domain" description="Terpene synthase metal-binding" evidence="6">
    <location>
        <begin position="268"/>
        <end position="507"/>
    </location>
</feature>
<dbReference type="SUPFAM" id="SSF48239">
    <property type="entry name" value="Terpenoid cyclases/Protein prenyltransferases"/>
    <property type="match status" value="1"/>
</dbReference>
<dbReference type="InterPro" id="IPR001906">
    <property type="entry name" value="Terpene_synth_N"/>
</dbReference>
<name>A0AAV1YJN1_LUPLU</name>
<protein>
    <submittedName>
        <fullName evidence="7">Uncharacterized protein</fullName>
    </submittedName>
</protein>
<comment type="cofactor">
    <cofactor evidence="1">
        <name>Mg(2+)</name>
        <dbReference type="ChEBI" id="CHEBI:18420"/>
    </cofactor>
</comment>
<reference evidence="7 8" key="1">
    <citation type="submission" date="2024-03" db="EMBL/GenBank/DDBJ databases">
        <authorList>
            <person name="Martinez-Hernandez J."/>
        </authorList>
    </citation>
    <scope>NUCLEOTIDE SEQUENCE [LARGE SCALE GENOMIC DNA]</scope>
</reference>
<dbReference type="Pfam" id="PF01397">
    <property type="entry name" value="Terpene_synth"/>
    <property type="match status" value="1"/>
</dbReference>
<dbReference type="FunFam" id="1.50.10.130:FF:000001">
    <property type="entry name" value="Isoprene synthase, chloroplastic"/>
    <property type="match status" value="1"/>
</dbReference>
<feature type="domain" description="Terpene synthase N-terminal" evidence="5">
    <location>
        <begin position="31"/>
        <end position="211"/>
    </location>
</feature>
<evidence type="ECO:0000313" key="7">
    <source>
        <dbReference type="EMBL" id="CAL0333804.1"/>
    </source>
</evidence>
<sequence length="564" mass="65359">MSVSPISALVAPAPDSSLDLPRRSANYHPNIWGDHFIQYVSEPMEVDKKMEEQIITLKEKVRMMLIPAKEKASRPLIVANLIDLIQRLGLHYHFEREIEEVLQQICNNYVENGIITLNEELHSLSLIFRLLRQQGCPISPDIFKKFKDEQGNFKESMIRDVEGMLSLYEASHFRIHGEDILDEALAFTSSHLNLMSNKLSPSLSAKVNNSLKRPLLKNLNRLMARHYISAYEEEPFHDETLLLFAKLDFNMLQKQHQKELGHISKWWNDLDFASKLPFARNRIVEVYFWMTGLCYEPQFSLGRRLMTKVIALTSVIDDIYDVYGTFEELQLFTEAVERWDISCMDFLPEYMKCCYQATLDTYEEIDQEMAKEGRSLCVIYAKNEMKRVVQAYFVEAKWFKFNYTPTLEEYMSVAQVSSGYISLMSITFVGMGSIATKKVFEWLSNRPKIVHVSTLICRLMDDIVSSEFEKERGHVASALDCYMKQYGVTKEDAIDEFERQVISAWKDINEECLNPTEVPKPLLERALNMSRVMDVLYKDGDGYTHSKGSTKENIVALFLNPCQV</sequence>
<keyword evidence="8" id="KW-1185">Reference proteome</keyword>